<dbReference type="Pfam" id="PF00583">
    <property type="entry name" value="Acetyltransf_1"/>
    <property type="match status" value="1"/>
</dbReference>
<gene>
    <name evidence="4" type="ORF">ACFSDE_10940</name>
</gene>
<dbReference type="SUPFAM" id="SSF55729">
    <property type="entry name" value="Acyl-CoA N-acyltransferases (Nat)"/>
    <property type="match status" value="1"/>
</dbReference>
<dbReference type="EMBL" id="JBHUGD010000003">
    <property type="protein sequence ID" value="MFD1947308.1"/>
    <property type="molecule type" value="Genomic_DNA"/>
</dbReference>
<dbReference type="InterPro" id="IPR050832">
    <property type="entry name" value="Bact_Acetyltransf"/>
</dbReference>
<keyword evidence="5" id="KW-1185">Reference proteome</keyword>
<evidence type="ECO:0000259" key="3">
    <source>
        <dbReference type="PROSITE" id="PS51186"/>
    </source>
</evidence>
<dbReference type="EC" id="2.3.-.-" evidence="4"/>
<proteinExistence type="predicted"/>
<dbReference type="InterPro" id="IPR000182">
    <property type="entry name" value="GNAT_dom"/>
</dbReference>
<dbReference type="RefSeq" id="WP_343918280.1">
    <property type="nucleotide sequence ID" value="NZ_BAAAJT010000002.1"/>
</dbReference>
<dbReference type="CDD" id="cd04301">
    <property type="entry name" value="NAT_SF"/>
    <property type="match status" value="1"/>
</dbReference>
<keyword evidence="1 4" id="KW-0808">Transferase</keyword>
<evidence type="ECO:0000256" key="2">
    <source>
        <dbReference type="ARBA" id="ARBA00023315"/>
    </source>
</evidence>
<dbReference type="PANTHER" id="PTHR43877:SF2">
    <property type="entry name" value="AMINOALKYLPHOSPHONATE N-ACETYLTRANSFERASE-RELATED"/>
    <property type="match status" value="1"/>
</dbReference>
<sequence length="138" mass="15122">MAAHLSVGDGDPALDERLSSELDTYNFAAVGRDDLREFTVRVDDGDELVAGASGWTWGTCAGIGMVWVAEAARREGWGGRLLAAAEDVARERGCRQLLVSSFTFQAPDFYRRHGYTEFARSPGIPVDGEEDVHFLKLL</sequence>
<dbReference type="PROSITE" id="PS51186">
    <property type="entry name" value="GNAT"/>
    <property type="match status" value="1"/>
</dbReference>
<dbReference type="InterPro" id="IPR016181">
    <property type="entry name" value="Acyl_CoA_acyltransferase"/>
</dbReference>
<protein>
    <submittedName>
        <fullName evidence="4">GNAT family N-acetyltransferase</fullName>
        <ecNumber evidence="4">2.3.-.-</ecNumber>
    </submittedName>
</protein>
<keyword evidence="2 4" id="KW-0012">Acyltransferase</keyword>
<reference evidence="5" key="1">
    <citation type="journal article" date="2019" name="Int. J. Syst. Evol. Microbiol.">
        <title>The Global Catalogue of Microorganisms (GCM) 10K type strain sequencing project: providing services to taxonomists for standard genome sequencing and annotation.</title>
        <authorList>
            <consortium name="The Broad Institute Genomics Platform"/>
            <consortium name="The Broad Institute Genome Sequencing Center for Infectious Disease"/>
            <person name="Wu L."/>
            <person name="Ma J."/>
        </authorList>
    </citation>
    <scope>NUCLEOTIDE SEQUENCE [LARGE SCALE GENOMIC DNA]</scope>
    <source>
        <strain evidence="5">CGMCC 1.12477</strain>
    </source>
</reference>
<dbReference type="Gene3D" id="3.40.630.30">
    <property type="match status" value="1"/>
</dbReference>
<evidence type="ECO:0000313" key="5">
    <source>
        <dbReference type="Proteomes" id="UP001597351"/>
    </source>
</evidence>
<organism evidence="4 5">
    <name type="scientific">Nocardioides aestuarii</name>
    <dbReference type="NCBI Taxonomy" id="252231"/>
    <lineage>
        <taxon>Bacteria</taxon>
        <taxon>Bacillati</taxon>
        <taxon>Actinomycetota</taxon>
        <taxon>Actinomycetes</taxon>
        <taxon>Propionibacteriales</taxon>
        <taxon>Nocardioidaceae</taxon>
        <taxon>Nocardioides</taxon>
    </lineage>
</organism>
<name>A0ABW4TLI6_9ACTN</name>
<evidence type="ECO:0000313" key="4">
    <source>
        <dbReference type="EMBL" id="MFD1947308.1"/>
    </source>
</evidence>
<evidence type="ECO:0000256" key="1">
    <source>
        <dbReference type="ARBA" id="ARBA00022679"/>
    </source>
</evidence>
<feature type="domain" description="N-acetyltransferase" evidence="3">
    <location>
        <begin position="1"/>
        <end position="138"/>
    </location>
</feature>
<accession>A0ABW4TLI6</accession>
<comment type="caution">
    <text evidence="4">The sequence shown here is derived from an EMBL/GenBank/DDBJ whole genome shotgun (WGS) entry which is preliminary data.</text>
</comment>
<dbReference type="PANTHER" id="PTHR43877">
    <property type="entry name" value="AMINOALKYLPHOSPHONATE N-ACETYLTRANSFERASE-RELATED-RELATED"/>
    <property type="match status" value="1"/>
</dbReference>
<dbReference type="Proteomes" id="UP001597351">
    <property type="component" value="Unassembled WGS sequence"/>
</dbReference>
<dbReference type="GO" id="GO:0016746">
    <property type="term" value="F:acyltransferase activity"/>
    <property type="evidence" value="ECO:0007669"/>
    <property type="project" value="UniProtKB-KW"/>
</dbReference>